<evidence type="ECO:0000313" key="6">
    <source>
        <dbReference type="Proteomes" id="UP001198242"/>
    </source>
</evidence>
<dbReference type="PANTHER" id="PTHR43308:SF5">
    <property type="entry name" value="S-LAYER PROTEIN _ PEPTIDOGLYCAN ENDO-BETA-N-ACETYLGLUCOSAMINIDASE"/>
    <property type="match status" value="1"/>
</dbReference>
<feature type="domain" description="SLH" evidence="4">
    <location>
        <begin position="431"/>
        <end position="489"/>
    </location>
</feature>
<feature type="domain" description="SLH" evidence="4">
    <location>
        <begin position="615"/>
        <end position="678"/>
    </location>
</feature>
<feature type="compositionally biased region" description="Low complexity" evidence="2">
    <location>
        <begin position="334"/>
        <end position="351"/>
    </location>
</feature>
<feature type="signal peptide" evidence="3">
    <location>
        <begin position="1"/>
        <end position="22"/>
    </location>
</feature>
<dbReference type="Proteomes" id="UP001198242">
    <property type="component" value="Unassembled WGS sequence"/>
</dbReference>
<dbReference type="InterPro" id="IPR051465">
    <property type="entry name" value="Cell_Envelope_Struct_Comp"/>
</dbReference>
<keyword evidence="3" id="KW-0732">Signal</keyword>
<feature type="region of interest" description="Disordered" evidence="2">
    <location>
        <begin position="321"/>
        <end position="360"/>
    </location>
</feature>
<gene>
    <name evidence="5" type="ORF">LKE05_00100</name>
</gene>
<protein>
    <submittedName>
        <fullName evidence="5">S-layer homology domain-containing protein</fullName>
    </submittedName>
</protein>
<dbReference type="InterPro" id="IPR001119">
    <property type="entry name" value="SLH_dom"/>
</dbReference>
<dbReference type="PROSITE" id="PS51272">
    <property type="entry name" value="SLH"/>
    <property type="match status" value="4"/>
</dbReference>
<evidence type="ECO:0000259" key="4">
    <source>
        <dbReference type="PROSITE" id="PS51272"/>
    </source>
</evidence>
<feature type="chain" id="PRO_5042071813" evidence="3">
    <location>
        <begin position="23"/>
        <end position="1412"/>
    </location>
</feature>
<keyword evidence="6" id="KW-1185">Reference proteome</keyword>
<reference evidence="5 6" key="1">
    <citation type="submission" date="2021-10" db="EMBL/GenBank/DDBJ databases">
        <title>Anaerobic single-cell dispensing facilitates the cultivation of human gut bacteria.</title>
        <authorList>
            <person name="Afrizal A."/>
        </authorList>
    </citation>
    <scope>NUCLEOTIDE SEQUENCE [LARGE SCALE GENOMIC DNA]</scope>
    <source>
        <strain evidence="5 6">CLA-AA-H232</strain>
    </source>
</reference>
<evidence type="ECO:0000313" key="5">
    <source>
        <dbReference type="EMBL" id="MCC2209204.1"/>
    </source>
</evidence>
<dbReference type="Pfam" id="PF00395">
    <property type="entry name" value="SLH"/>
    <property type="match status" value="4"/>
</dbReference>
<organism evidence="5 6">
    <name type="scientific">Hominilimicola fabiformis</name>
    <dbReference type="NCBI Taxonomy" id="2885356"/>
    <lineage>
        <taxon>Bacteria</taxon>
        <taxon>Bacillati</taxon>
        <taxon>Bacillota</taxon>
        <taxon>Clostridia</taxon>
        <taxon>Eubacteriales</taxon>
        <taxon>Oscillospiraceae</taxon>
        <taxon>Hominilimicola</taxon>
    </lineage>
</organism>
<keyword evidence="1" id="KW-0677">Repeat</keyword>
<evidence type="ECO:0000256" key="1">
    <source>
        <dbReference type="ARBA" id="ARBA00022737"/>
    </source>
</evidence>
<feature type="domain" description="SLH" evidence="4">
    <location>
        <begin position="366"/>
        <end position="429"/>
    </location>
</feature>
<proteinExistence type="predicted"/>
<accession>A0AAE3DW57</accession>
<evidence type="ECO:0000256" key="2">
    <source>
        <dbReference type="SAM" id="MobiDB-lite"/>
    </source>
</evidence>
<comment type="caution">
    <text evidence="5">The sequence shown here is derived from an EMBL/GenBank/DDBJ whole genome shotgun (WGS) entry which is preliminary data.</text>
</comment>
<feature type="domain" description="SLH" evidence="4">
    <location>
        <begin position="490"/>
        <end position="553"/>
    </location>
</feature>
<sequence length="1412" mass="157975">MKRISFLFTVLLCMLLPVSVYAAAEAGMFDADARLTVTGTAPSGTADVSVSVLDNNFTIQDADNVKDGAVVYTNQIKPNKDGEFSLQINLKDCPTGEYRIRVYQKGEKLIDVIRPYAEQDDNRTAIEGLNQAAVSGVNDVEEYIKQNRVKLQFVSPFDGTVNSAVIARLLTAAAPFDTNDKLSCVSAYQRAAVAATVSDGKITNLMDYSAMIKPMNENPMKKVLSADYVTDTAKSQLAQFLCGLAPFNSLDSFDLAVADALILSVTKNPTGAGDVKTVISSLRPGYNTNQLTAEVCRKVAYSTYHNFNELSEAITKAQNSSVSEKGGNSGSSGVGKVPVTVLGGGTPVPKTDSTNYGNKTDIKDETVDSFKDMESFEWAESAVNKLFSEGIVSGDGLGYFRPEDNITREEFVKMLVLTFDISSAHQENMTFNDVVSDEWYYPYLQTAFQGGIVKGISEYTFGVGMSVSRQDAAALISRAMKLTDKYNADAELFTDEADISDYALKSVKILRQMGIISGYEDGSFRPLGTITRAEAAKMLYEGWTNETEYVSVSSPSDTSVTEKEADDFAFELMKKLGIFSEDISYQGKVNQTVSRGEFAIYLARMLKSDNITGNGTNEFIDVSEDNDLSIALSGLKSMGIVKPDENGKFRPNDTLTVREMSEMLIRSFRSADINALAESLDNNYLSTAVQLNMLKGISNFDTATFGDCVVMMYNTLHTEYRHNYGETKSTLLKDIYDIEYIKGRVTANCFTEISGTRTNDIEKIGIDGVNYICNDEALHELLGYHLIVYYTEENDERSIVFYRTDDKTSVVRIDAENIEKYSDFTLFYYNGRKTAKIKIGRDTAIIYNGMVLETDYDSAFNIDTGSVTIISSGNVDTVIIETYDTVRVTGIDVSRKKVYAERIEDGSEEELDFNKDSDKWIFFKSYPYGKEVNENMLLAGDILCVSKSFDGSYIRGWQCSQTVSGKVEKVAGNTDDRWVTIDGEQYQVAHYYKDKIVTGEQTSFVLDIAGRIASVGKQRQSDRILGYIYRLVDARKDHEDNIYVKIYNVQRQHENLVLADHVVLDGERRTKDYVKQILCSGQDGALVRQPVFYRKNSDGEIKELDLSSPAGQERERDNTLEELLPAGSYSWLFTMKSFERKYVMSTKTYYMRVPPNDIEDPDEKLFGVQQFSNVTWWNNNNKKSILGLYRYDDSTPFANLVLMSSNDNATLSNSTEITMVTDVYEQWIGDDEGELVMTLHGLQKGAEITAYFDEGVYKDDIEEGDLIRYATNSAGYIGVYEKIYDQSENTVLWNMTGTADEYTSNTVPSANLRYTFGYVNSLYNAPYTDGLNSVISTGRKPDEAEDTWQFNSNATASTRYVVYDPERRQGSRVYMAGLDEVVSWENCHNIENTTRVFVHTRQGYLSALFIYK</sequence>
<dbReference type="RefSeq" id="WP_308455606.1">
    <property type="nucleotide sequence ID" value="NZ_JAJEQM010000001.1"/>
</dbReference>
<evidence type="ECO:0000256" key="3">
    <source>
        <dbReference type="SAM" id="SignalP"/>
    </source>
</evidence>
<dbReference type="EMBL" id="JAJEQM010000001">
    <property type="protein sequence ID" value="MCC2209204.1"/>
    <property type="molecule type" value="Genomic_DNA"/>
</dbReference>
<name>A0AAE3DW57_9FIRM</name>
<dbReference type="PANTHER" id="PTHR43308">
    <property type="entry name" value="OUTER MEMBRANE PROTEIN ALPHA-RELATED"/>
    <property type="match status" value="1"/>
</dbReference>